<evidence type="ECO:0000313" key="5">
    <source>
        <dbReference type="Proteomes" id="UP000321947"/>
    </source>
</evidence>
<dbReference type="EMBL" id="SSTD01002800">
    <property type="protein sequence ID" value="TYK27387.1"/>
    <property type="molecule type" value="Genomic_DNA"/>
</dbReference>
<dbReference type="OrthoDB" id="1427999at2759"/>
<evidence type="ECO:0000313" key="4">
    <source>
        <dbReference type="Proteomes" id="UP000321393"/>
    </source>
</evidence>
<dbReference type="EMBL" id="SSTE01004567">
    <property type="protein sequence ID" value="KAA0062497.1"/>
    <property type="molecule type" value="Genomic_DNA"/>
</dbReference>
<dbReference type="AlphaFoldDB" id="A0A5A7V6C7"/>
<organism evidence="2 4">
    <name type="scientific">Cucumis melo var. makuwa</name>
    <name type="common">Oriental melon</name>
    <dbReference type="NCBI Taxonomy" id="1194695"/>
    <lineage>
        <taxon>Eukaryota</taxon>
        <taxon>Viridiplantae</taxon>
        <taxon>Streptophyta</taxon>
        <taxon>Embryophyta</taxon>
        <taxon>Tracheophyta</taxon>
        <taxon>Spermatophyta</taxon>
        <taxon>Magnoliopsida</taxon>
        <taxon>eudicotyledons</taxon>
        <taxon>Gunneridae</taxon>
        <taxon>Pentapetalae</taxon>
        <taxon>rosids</taxon>
        <taxon>fabids</taxon>
        <taxon>Cucurbitales</taxon>
        <taxon>Cucurbitaceae</taxon>
        <taxon>Benincaseae</taxon>
        <taxon>Cucumis</taxon>
    </lineage>
</organism>
<dbReference type="Pfam" id="PF04937">
    <property type="entry name" value="DUF659"/>
    <property type="match status" value="1"/>
</dbReference>
<name>A0A5A7V6C7_CUCMM</name>
<dbReference type="SUPFAM" id="SSF53098">
    <property type="entry name" value="Ribonuclease H-like"/>
    <property type="match status" value="1"/>
</dbReference>
<proteinExistence type="predicted"/>
<dbReference type="InterPro" id="IPR007021">
    <property type="entry name" value="DUF659"/>
</dbReference>
<accession>A0A5A7V6C7</accession>
<dbReference type="STRING" id="1194695.A0A5A7V6C7"/>
<gene>
    <name evidence="3" type="ORF">E5676_scaffold325G00690</name>
    <name evidence="2" type="ORF">E6C27_scaffold130G00930</name>
</gene>
<reference evidence="4 5" key="1">
    <citation type="submission" date="2019-08" db="EMBL/GenBank/DDBJ databases">
        <title>Draft genome sequences of two oriental melons (Cucumis melo L. var makuwa).</title>
        <authorList>
            <person name="Kwon S.-Y."/>
        </authorList>
    </citation>
    <scope>NUCLEOTIDE SEQUENCE [LARGE SCALE GENOMIC DNA]</scope>
    <source>
        <strain evidence="5">cv. Chang Bougi</strain>
        <strain evidence="4">cv. SW 3</strain>
        <tissue evidence="2">Leaf</tissue>
    </source>
</reference>
<dbReference type="Proteomes" id="UP000321947">
    <property type="component" value="Unassembled WGS sequence"/>
</dbReference>
<feature type="domain" description="DUF659" evidence="1">
    <location>
        <begin position="78"/>
        <end position="196"/>
    </location>
</feature>
<protein>
    <recommendedName>
        <fullName evidence="1">DUF659 domain-containing protein</fullName>
    </recommendedName>
</protein>
<sequence>MDAFFTSNSESVVQITNNDKGKQTSLNAAYKKEMREHTIQRIARWFYDVKVPLNACTYDSFAPIIASIGQFGPGLKPPTYHELRVPCLKKELETTNELMKSHKAEWAKVGCTVMADGWTDRRNRTLTNFLVDSPKGTMFIESIDASSYVKDGKKMFELLDNFVESIREANVVQVVTDTASANVMAGRLLEAKRPQLI</sequence>
<evidence type="ECO:0000313" key="2">
    <source>
        <dbReference type="EMBL" id="KAA0062497.1"/>
    </source>
</evidence>
<evidence type="ECO:0000313" key="3">
    <source>
        <dbReference type="EMBL" id="TYK27387.1"/>
    </source>
</evidence>
<dbReference type="PANTHER" id="PTHR32166:SF74">
    <property type="entry name" value="OS05G0256350 PROTEIN"/>
    <property type="match status" value="1"/>
</dbReference>
<comment type="caution">
    <text evidence="2">The sequence shown here is derived from an EMBL/GenBank/DDBJ whole genome shotgun (WGS) entry which is preliminary data.</text>
</comment>
<dbReference type="InterPro" id="IPR012337">
    <property type="entry name" value="RNaseH-like_sf"/>
</dbReference>
<dbReference type="Proteomes" id="UP000321393">
    <property type="component" value="Unassembled WGS sequence"/>
</dbReference>
<evidence type="ECO:0000259" key="1">
    <source>
        <dbReference type="Pfam" id="PF04937"/>
    </source>
</evidence>
<dbReference type="PANTHER" id="PTHR32166">
    <property type="entry name" value="OSJNBA0013A04.12 PROTEIN"/>
    <property type="match status" value="1"/>
</dbReference>